<feature type="transmembrane region" description="Helical" evidence="6">
    <location>
        <begin position="175"/>
        <end position="196"/>
    </location>
</feature>
<evidence type="ECO:0000313" key="10">
    <source>
        <dbReference type="Proteomes" id="UP000251889"/>
    </source>
</evidence>
<dbReference type="Proteomes" id="UP000251889">
    <property type="component" value="Unassembled WGS sequence"/>
</dbReference>
<feature type="transmembrane region" description="Helical" evidence="6">
    <location>
        <begin position="622"/>
        <end position="641"/>
    </location>
</feature>
<feature type="domain" description="NADH-Ubiquinone oxidoreductase (complex I) chain 5 N-terminal" evidence="8">
    <location>
        <begin position="72"/>
        <end position="122"/>
    </location>
</feature>
<reference evidence="9 10" key="1">
    <citation type="submission" date="2018-06" db="EMBL/GenBank/DDBJ databases">
        <title>Chryseolinea flavus sp. nov., a member of the phylum Bacteroidetes isolated from soil.</title>
        <authorList>
            <person name="Li Y."/>
            <person name="Wang J."/>
        </authorList>
    </citation>
    <scope>NUCLEOTIDE SEQUENCE [LARGE SCALE GENOMIC DNA]</scope>
    <source>
        <strain evidence="9 10">SDU1-6</strain>
    </source>
</reference>
<dbReference type="InterPro" id="IPR001516">
    <property type="entry name" value="Proton_antipo_N"/>
</dbReference>
<feature type="transmembrane region" description="Helical" evidence="6">
    <location>
        <begin position="382"/>
        <end position="404"/>
    </location>
</feature>
<keyword evidence="3 6" id="KW-1133">Transmembrane helix</keyword>
<dbReference type="InterPro" id="IPR001750">
    <property type="entry name" value="ND/Mrp_TM"/>
</dbReference>
<feature type="transmembrane region" description="Helical" evidence="6">
    <location>
        <begin position="594"/>
        <end position="615"/>
    </location>
</feature>
<feature type="transmembrane region" description="Helical" evidence="6">
    <location>
        <begin position="507"/>
        <end position="527"/>
    </location>
</feature>
<dbReference type="GO" id="GO:0008137">
    <property type="term" value="F:NADH dehydrogenase (ubiquinone) activity"/>
    <property type="evidence" value="ECO:0007669"/>
    <property type="project" value="InterPro"/>
</dbReference>
<evidence type="ECO:0000259" key="8">
    <source>
        <dbReference type="Pfam" id="PF00662"/>
    </source>
</evidence>
<comment type="subcellular location">
    <subcellularLocation>
        <location evidence="1">Endomembrane system</location>
        <topology evidence="1">Multi-pass membrane protein</topology>
    </subcellularLocation>
    <subcellularLocation>
        <location evidence="5">Membrane</location>
        <topology evidence="5">Multi-pass membrane protein</topology>
    </subcellularLocation>
</comment>
<dbReference type="OrthoDB" id="9807568at2"/>
<dbReference type="PRINTS" id="PR01434">
    <property type="entry name" value="NADHDHGNASE5"/>
</dbReference>
<evidence type="ECO:0000256" key="5">
    <source>
        <dbReference type="RuleBase" id="RU000320"/>
    </source>
</evidence>
<gene>
    <name evidence="9" type="ORF">DQQ10_17380</name>
</gene>
<dbReference type="InterPro" id="IPR018393">
    <property type="entry name" value="NADHpl_OxRdtase_5_subgr"/>
</dbReference>
<evidence type="ECO:0000256" key="3">
    <source>
        <dbReference type="ARBA" id="ARBA00022989"/>
    </source>
</evidence>
<dbReference type="AlphaFoldDB" id="A0A364Y212"/>
<dbReference type="RefSeq" id="WP_112748162.1">
    <property type="nucleotide sequence ID" value="NZ_QMFY01000009.1"/>
</dbReference>
<dbReference type="Pfam" id="PF00361">
    <property type="entry name" value="Proton_antipo_M"/>
    <property type="match status" value="1"/>
</dbReference>
<dbReference type="Gene3D" id="1.20.5.2700">
    <property type="match status" value="1"/>
</dbReference>
<evidence type="ECO:0000259" key="7">
    <source>
        <dbReference type="Pfam" id="PF00361"/>
    </source>
</evidence>
<dbReference type="PRINTS" id="PR01435">
    <property type="entry name" value="NPOXDRDTASE5"/>
</dbReference>
<evidence type="ECO:0000256" key="6">
    <source>
        <dbReference type="SAM" id="Phobius"/>
    </source>
</evidence>
<dbReference type="GO" id="GO:0015990">
    <property type="term" value="P:electron transport coupled proton transport"/>
    <property type="evidence" value="ECO:0007669"/>
    <property type="project" value="TreeGrafter"/>
</dbReference>
<feature type="transmembrane region" description="Helical" evidence="6">
    <location>
        <begin position="144"/>
        <end position="163"/>
    </location>
</feature>
<keyword evidence="10" id="KW-1185">Reference proteome</keyword>
<dbReference type="PANTHER" id="PTHR42829:SF2">
    <property type="entry name" value="NADH-UBIQUINONE OXIDOREDUCTASE CHAIN 5"/>
    <property type="match status" value="1"/>
</dbReference>
<comment type="caution">
    <text evidence="9">The sequence shown here is derived from an EMBL/GenBank/DDBJ whole genome shotgun (WGS) entry which is preliminary data.</text>
</comment>
<feature type="transmembrane region" description="Helical" evidence="6">
    <location>
        <begin position="467"/>
        <end position="487"/>
    </location>
</feature>
<dbReference type="EMBL" id="QMFY01000009">
    <property type="protein sequence ID" value="RAV99815.1"/>
    <property type="molecule type" value="Genomic_DNA"/>
</dbReference>
<feature type="transmembrane region" description="Helical" evidence="6">
    <location>
        <begin position="569"/>
        <end position="588"/>
    </location>
</feature>
<feature type="transmembrane region" description="Helical" evidence="6">
    <location>
        <begin position="251"/>
        <end position="271"/>
    </location>
</feature>
<evidence type="ECO:0000313" key="9">
    <source>
        <dbReference type="EMBL" id="RAV99815.1"/>
    </source>
</evidence>
<feature type="transmembrane region" description="Helical" evidence="6">
    <location>
        <begin position="121"/>
        <end position="138"/>
    </location>
</feature>
<proteinExistence type="predicted"/>
<feature type="transmembrane region" description="Helical" evidence="6">
    <location>
        <begin position="216"/>
        <end position="239"/>
    </location>
</feature>
<dbReference type="InterPro" id="IPR003945">
    <property type="entry name" value="NU5C-like"/>
</dbReference>
<feature type="transmembrane region" description="Helical" evidence="6">
    <location>
        <begin position="424"/>
        <end position="446"/>
    </location>
</feature>
<keyword evidence="2 5" id="KW-0812">Transmembrane</keyword>
<evidence type="ECO:0000256" key="2">
    <source>
        <dbReference type="ARBA" id="ARBA00022692"/>
    </source>
</evidence>
<evidence type="ECO:0000256" key="1">
    <source>
        <dbReference type="ARBA" id="ARBA00004127"/>
    </source>
</evidence>
<dbReference type="GO" id="GO:0016020">
    <property type="term" value="C:membrane"/>
    <property type="evidence" value="ECO:0007669"/>
    <property type="project" value="UniProtKB-SubCell"/>
</dbReference>
<dbReference type="GO" id="GO:0003954">
    <property type="term" value="F:NADH dehydrogenase activity"/>
    <property type="evidence" value="ECO:0007669"/>
    <property type="project" value="TreeGrafter"/>
</dbReference>
<name>A0A364Y212_9BACT</name>
<feature type="transmembrane region" description="Helical" evidence="6">
    <location>
        <begin position="277"/>
        <end position="298"/>
    </location>
</feature>
<feature type="transmembrane region" description="Helical" evidence="6">
    <location>
        <begin position="92"/>
        <end position="114"/>
    </location>
</feature>
<feature type="transmembrane region" description="Helical" evidence="6">
    <location>
        <begin position="34"/>
        <end position="56"/>
    </location>
</feature>
<protein>
    <submittedName>
        <fullName evidence="9">NADH-quinone oxidoreductase subunit L</fullName>
    </submittedName>
</protein>
<accession>A0A364Y212</accession>
<dbReference type="NCBIfam" id="TIGR01974">
    <property type="entry name" value="NDH_I_L"/>
    <property type="match status" value="1"/>
</dbReference>
<organism evidence="9 10">
    <name type="scientific">Pseudochryseolinea flava</name>
    <dbReference type="NCBI Taxonomy" id="2059302"/>
    <lineage>
        <taxon>Bacteria</taxon>
        <taxon>Pseudomonadati</taxon>
        <taxon>Bacteroidota</taxon>
        <taxon>Cytophagia</taxon>
        <taxon>Cytophagales</taxon>
        <taxon>Fulvivirgaceae</taxon>
        <taxon>Pseudochryseolinea</taxon>
    </lineage>
</organism>
<keyword evidence="4 6" id="KW-0472">Membrane</keyword>
<dbReference type="Pfam" id="PF00662">
    <property type="entry name" value="Proton_antipo_N"/>
    <property type="match status" value="1"/>
</dbReference>
<feature type="transmembrane region" description="Helical" evidence="6">
    <location>
        <begin position="329"/>
        <end position="354"/>
    </location>
</feature>
<dbReference type="GO" id="GO:0012505">
    <property type="term" value="C:endomembrane system"/>
    <property type="evidence" value="ECO:0007669"/>
    <property type="project" value="UniProtKB-SubCell"/>
</dbReference>
<feature type="transmembrane region" description="Helical" evidence="6">
    <location>
        <begin position="305"/>
        <end position="323"/>
    </location>
</feature>
<dbReference type="PANTHER" id="PTHR42829">
    <property type="entry name" value="NADH-UBIQUINONE OXIDOREDUCTASE CHAIN 5"/>
    <property type="match status" value="1"/>
</dbReference>
<sequence>MEAMTQHTVLFCLGTSLSLPLLSAMLSLVVRERYAWIVSVTSPFLMFVAAVTAVFVSVSTWNEPSLQFNCAWFQLGEIGVRAGVLLNNHTRIMLIVVTTVSALVHIYSTGYMAGDHGLRKYFSALGFFTFAMLLLCVADNFMLIFFAWELVGFSSYLLIGHWSEKPEAAAAAKKAFIFNRFGDAGFLIGMLLIAISRNTFDINALSLVQSHNILDTAAALCIFCGVIGKSAQFPLLTWLPDAMEGPTPVSALIHAATMVAAGIFLIVRVHFIFTPEALNVVVVFGALTALMAALSACVQHDLKKILAYSTISQLGLMVTAAGVGDPSAAMLHLFTHAFFKACLFLGAGSIIHAVHHAQSKSLTHFDVQDVRNLGGLRRDMPFTAIAFLIAGASLAGLPFFSGFLSKDAILSAVFNWTNGGTWQYLILINTLIVSMLTVIYMFRLFWNVFMGEFRGAAELDIHEAPMVMRGPIAVLMICSIWLIVSFSPIHFDGWLYSGLNTTAPHNTIIVIVSALWVLLSLLLAYSFRNKTLQSEFLFRSFYLDRVYSATIIKGTSYLSQLTTKTDVRWIDGGIHLLAYVQVTVANLIGWFDRFIVDGIVNLFAWLANGIGAFIRSFQEGKIQLYVFWSSIAIVIFLIWTLF</sequence>
<evidence type="ECO:0000256" key="4">
    <source>
        <dbReference type="ARBA" id="ARBA00023136"/>
    </source>
</evidence>
<dbReference type="GO" id="GO:0042773">
    <property type="term" value="P:ATP synthesis coupled electron transport"/>
    <property type="evidence" value="ECO:0007669"/>
    <property type="project" value="InterPro"/>
</dbReference>
<feature type="domain" description="NADH:quinone oxidoreductase/Mrp antiporter transmembrane" evidence="7">
    <location>
        <begin position="138"/>
        <end position="418"/>
    </location>
</feature>